<gene>
    <name evidence="1" type="ORF">I553_4082</name>
</gene>
<comment type="caution">
    <text evidence="1">The sequence shown here is derived from an EMBL/GenBank/DDBJ whole genome shotgun (WGS) entry which is preliminary data.</text>
</comment>
<reference evidence="1" key="1">
    <citation type="submission" date="2014-01" db="EMBL/GenBank/DDBJ databases">
        <authorList>
            <person name="Brown-Elliot B."/>
            <person name="Wallace R."/>
            <person name="Lenaerts A."/>
            <person name="Ordway D."/>
            <person name="DeGroote M.A."/>
            <person name="Parker T."/>
            <person name="Sizemore C."/>
            <person name="Tallon L.J."/>
            <person name="Sadzewicz L.K."/>
            <person name="Sengamalay N."/>
            <person name="Fraser C.M."/>
            <person name="Hine E."/>
            <person name="Shefchek K.A."/>
            <person name="Das S.P."/>
            <person name="Tettelin H."/>
        </authorList>
    </citation>
    <scope>NUCLEOTIDE SEQUENCE [LARGE SCALE GENOMIC DNA]</scope>
    <source>
        <strain evidence="1">4042</strain>
    </source>
</reference>
<dbReference type="EMBL" id="JAOB01000060">
    <property type="protein sequence ID" value="EUA29829.1"/>
    <property type="molecule type" value="Genomic_DNA"/>
</dbReference>
<accession>X8AE95</accession>
<sequence length="49" mass="5460">MTFLVGGVCLLFGLNRIRPTPRRLVQSFGLFNVVFAQSCGRRRGMAGCR</sequence>
<organism evidence="1">
    <name type="scientific">Mycobacterium xenopi 4042</name>
    <dbReference type="NCBI Taxonomy" id="1299334"/>
    <lineage>
        <taxon>Bacteria</taxon>
        <taxon>Bacillati</taxon>
        <taxon>Actinomycetota</taxon>
        <taxon>Actinomycetes</taxon>
        <taxon>Mycobacteriales</taxon>
        <taxon>Mycobacteriaceae</taxon>
        <taxon>Mycobacterium</taxon>
    </lineage>
</organism>
<evidence type="ECO:0000313" key="1">
    <source>
        <dbReference type="EMBL" id="EUA29829.1"/>
    </source>
</evidence>
<protein>
    <submittedName>
        <fullName evidence="1">Uncharacterized protein</fullName>
    </submittedName>
</protein>
<name>X8AE95_MYCXE</name>
<dbReference type="PATRIC" id="fig|1299334.3.peg.5775"/>
<proteinExistence type="predicted"/>
<dbReference type="AlphaFoldDB" id="X8AE95"/>